<accession>A0A1G5I8H6</accession>
<dbReference type="RefSeq" id="WP_092213488.1">
    <property type="nucleotide sequence ID" value="NZ_FMUX01000018.1"/>
</dbReference>
<dbReference type="OrthoDB" id="367883at2"/>
<proteinExistence type="inferred from homology"/>
<dbReference type="GO" id="GO:0009279">
    <property type="term" value="C:cell outer membrane"/>
    <property type="evidence" value="ECO:0007669"/>
    <property type="project" value="UniProtKB-SubCell"/>
</dbReference>
<evidence type="ECO:0000256" key="3">
    <source>
        <dbReference type="ARBA" id="ARBA00022448"/>
    </source>
</evidence>
<evidence type="ECO:0000313" key="9">
    <source>
        <dbReference type="EMBL" id="SCY72475.1"/>
    </source>
</evidence>
<organism evidence="9 10">
    <name type="scientific">Desulfoluna spongiiphila</name>
    <dbReference type="NCBI Taxonomy" id="419481"/>
    <lineage>
        <taxon>Bacteria</taxon>
        <taxon>Pseudomonadati</taxon>
        <taxon>Thermodesulfobacteriota</taxon>
        <taxon>Desulfobacteria</taxon>
        <taxon>Desulfobacterales</taxon>
        <taxon>Desulfolunaceae</taxon>
        <taxon>Desulfoluna</taxon>
    </lineage>
</organism>
<evidence type="ECO:0000313" key="10">
    <source>
        <dbReference type="Proteomes" id="UP000198870"/>
    </source>
</evidence>
<dbReference type="GO" id="GO:0015562">
    <property type="term" value="F:efflux transmembrane transporter activity"/>
    <property type="evidence" value="ECO:0007669"/>
    <property type="project" value="InterPro"/>
</dbReference>
<dbReference type="InterPro" id="IPR003423">
    <property type="entry name" value="OMP_efflux"/>
</dbReference>
<evidence type="ECO:0000256" key="4">
    <source>
        <dbReference type="ARBA" id="ARBA00022452"/>
    </source>
</evidence>
<keyword evidence="8" id="KW-0732">Signal</keyword>
<dbReference type="PANTHER" id="PTHR30026">
    <property type="entry name" value="OUTER MEMBRANE PROTEIN TOLC"/>
    <property type="match status" value="1"/>
</dbReference>
<keyword evidence="4" id="KW-1134">Transmembrane beta strand</keyword>
<evidence type="ECO:0000256" key="7">
    <source>
        <dbReference type="ARBA" id="ARBA00023237"/>
    </source>
</evidence>
<keyword evidence="7" id="KW-0998">Cell outer membrane</keyword>
<dbReference type="Proteomes" id="UP000198870">
    <property type="component" value="Unassembled WGS sequence"/>
</dbReference>
<sequence>MPLKTHVLFFLSLVGLAASLPAAAAQQAATTPGASLQVLDLATAKEIAVAGSPSLRAVQDRIEQARQQVRQKQAAWLPSLDATTSLTHTEDAANATLSDDGDTYDAALTATLTLFDGFSRSYNLKSARYGETASVEAEKDARRLLIFSVAQSYYALQSATENIAIAQSDKDYNAGQLLEAEARHNVGAGSLSDVLNFKIKVNTAASSLINAEKTYAVTLTGLAALMGVDEKDFPEDFTLAPLETTGPWDSAPLVTEDLVTEALALRPDLGQNDAALKQADTAIGIARSGYYPTVNLKGAFSGSREDNARYEGDDFGSSIGVTVQMNLFAGGDTRAKVTEAEAARREALHSLEDLKLTVRKEVREAVEEIDTAHRQVKLQEETVALTRRSRELVEEEYRAGKTSVVKLNEAQNNLVSAEGDLVDARVSLFTAWEKIRSVTGTNLNR</sequence>
<protein>
    <submittedName>
        <fullName evidence="9">Type I secretion outer membrane protein, TolC family</fullName>
    </submittedName>
</protein>
<dbReference type="SUPFAM" id="SSF56954">
    <property type="entry name" value="Outer membrane efflux proteins (OEP)"/>
    <property type="match status" value="1"/>
</dbReference>
<evidence type="ECO:0000256" key="2">
    <source>
        <dbReference type="ARBA" id="ARBA00007613"/>
    </source>
</evidence>
<keyword evidence="6" id="KW-0472">Membrane</keyword>
<dbReference type="AlphaFoldDB" id="A0A1G5I8H6"/>
<dbReference type="GO" id="GO:0015288">
    <property type="term" value="F:porin activity"/>
    <property type="evidence" value="ECO:0007669"/>
    <property type="project" value="TreeGrafter"/>
</dbReference>
<comment type="subcellular location">
    <subcellularLocation>
        <location evidence="1">Cell outer membrane</location>
    </subcellularLocation>
</comment>
<dbReference type="STRING" id="419481.SAMN05216233_11870"/>
<feature type="chain" id="PRO_5011483155" evidence="8">
    <location>
        <begin position="25"/>
        <end position="445"/>
    </location>
</feature>
<dbReference type="EMBL" id="FMUX01000018">
    <property type="protein sequence ID" value="SCY72475.1"/>
    <property type="molecule type" value="Genomic_DNA"/>
</dbReference>
<keyword evidence="5" id="KW-0812">Transmembrane</keyword>
<keyword evidence="3" id="KW-0813">Transport</keyword>
<evidence type="ECO:0000256" key="1">
    <source>
        <dbReference type="ARBA" id="ARBA00004442"/>
    </source>
</evidence>
<dbReference type="Gene3D" id="1.20.1600.10">
    <property type="entry name" value="Outer membrane efflux proteins (OEP)"/>
    <property type="match status" value="1"/>
</dbReference>
<keyword evidence="10" id="KW-1185">Reference proteome</keyword>
<feature type="signal peptide" evidence="8">
    <location>
        <begin position="1"/>
        <end position="24"/>
    </location>
</feature>
<dbReference type="InterPro" id="IPR051906">
    <property type="entry name" value="TolC-like"/>
</dbReference>
<name>A0A1G5I8H6_9BACT</name>
<dbReference type="GO" id="GO:1990281">
    <property type="term" value="C:efflux pump complex"/>
    <property type="evidence" value="ECO:0007669"/>
    <property type="project" value="TreeGrafter"/>
</dbReference>
<evidence type="ECO:0000256" key="5">
    <source>
        <dbReference type="ARBA" id="ARBA00022692"/>
    </source>
</evidence>
<comment type="similarity">
    <text evidence="2">Belongs to the outer membrane factor (OMF) (TC 1.B.17) family.</text>
</comment>
<evidence type="ECO:0000256" key="8">
    <source>
        <dbReference type="SAM" id="SignalP"/>
    </source>
</evidence>
<dbReference type="PANTHER" id="PTHR30026:SF20">
    <property type="entry name" value="OUTER MEMBRANE PROTEIN TOLC"/>
    <property type="match status" value="1"/>
</dbReference>
<dbReference type="Pfam" id="PF02321">
    <property type="entry name" value="OEP"/>
    <property type="match status" value="2"/>
</dbReference>
<reference evidence="9 10" key="1">
    <citation type="submission" date="2016-10" db="EMBL/GenBank/DDBJ databases">
        <authorList>
            <person name="de Groot N.N."/>
        </authorList>
    </citation>
    <scope>NUCLEOTIDE SEQUENCE [LARGE SCALE GENOMIC DNA]</scope>
    <source>
        <strain evidence="9 10">AA1</strain>
    </source>
</reference>
<gene>
    <name evidence="9" type="ORF">SAMN05216233_11870</name>
</gene>
<evidence type="ECO:0000256" key="6">
    <source>
        <dbReference type="ARBA" id="ARBA00023136"/>
    </source>
</evidence>